<organism evidence="2 3">
    <name type="scientific">Canariomyces notabilis</name>
    <dbReference type="NCBI Taxonomy" id="2074819"/>
    <lineage>
        <taxon>Eukaryota</taxon>
        <taxon>Fungi</taxon>
        <taxon>Dikarya</taxon>
        <taxon>Ascomycota</taxon>
        <taxon>Pezizomycotina</taxon>
        <taxon>Sordariomycetes</taxon>
        <taxon>Sordariomycetidae</taxon>
        <taxon>Sordariales</taxon>
        <taxon>Chaetomiaceae</taxon>
        <taxon>Canariomyces</taxon>
    </lineage>
</organism>
<keyword evidence="1" id="KW-1133">Transmembrane helix</keyword>
<name>A0AAN6TE63_9PEZI</name>
<feature type="transmembrane region" description="Helical" evidence="1">
    <location>
        <begin position="46"/>
        <end position="68"/>
    </location>
</feature>
<reference evidence="2" key="1">
    <citation type="journal article" date="2023" name="Mol. Phylogenet. Evol.">
        <title>Genome-scale phylogeny and comparative genomics of the fungal order Sordariales.</title>
        <authorList>
            <person name="Hensen N."/>
            <person name="Bonometti L."/>
            <person name="Westerberg I."/>
            <person name="Brannstrom I.O."/>
            <person name="Guillou S."/>
            <person name="Cros-Aarteil S."/>
            <person name="Calhoun S."/>
            <person name="Haridas S."/>
            <person name="Kuo A."/>
            <person name="Mondo S."/>
            <person name="Pangilinan J."/>
            <person name="Riley R."/>
            <person name="LaButti K."/>
            <person name="Andreopoulos B."/>
            <person name="Lipzen A."/>
            <person name="Chen C."/>
            <person name="Yan M."/>
            <person name="Daum C."/>
            <person name="Ng V."/>
            <person name="Clum A."/>
            <person name="Steindorff A."/>
            <person name="Ohm R.A."/>
            <person name="Martin F."/>
            <person name="Silar P."/>
            <person name="Natvig D.O."/>
            <person name="Lalanne C."/>
            <person name="Gautier V."/>
            <person name="Ament-Velasquez S.L."/>
            <person name="Kruys A."/>
            <person name="Hutchinson M.I."/>
            <person name="Powell A.J."/>
            <person name="Barry K."/>
            <person name="Miller A.N."/>
            <person name="Grigoriev I.V."/>
            <person name="Debuchy R."/>
            <person name="Gladieux P."/>
            <person name="Hiltunen Thoren M."/>
            <person name="Johannesson H."/>
        </authorList>
    </citation>
    <scope>NUCLEOTIDE SEQUENCE</scope>
    <source>
        <strain evidence="2">CBS 508.74</strain>
    </source>
</reference>
<dbReference type="RefSeq" id="XP_064670354.1">
    <property type="nucleotide sequence ID" value="XM_064813096.1"/>
</dbReference>
<protein>
    <submittedName>
        <fullName evidence="2">Uncharacterized protein</fullName>
    </submittedName>
</protein>
<reference evidence="2" key="2">
    <citation type="submission" date="2023-05" db="EMBL/GenBank/DDBJ databases">
        <authorList>
            <consortium name="Lawrence Berkeley National Laboratory"/>
            <person name="Steindorff A."/>
            <person name="Hensen N."/>
            <person name="Bonometti L."/>
            <person name="Westerberg I."/>
            <person name="Brannstrom I.O."/>
            <person name="Guillou S."/>
            <person name="Cros-Aarteil S."/>
            <person name="Calhoun S."/>
            <person name="Haridas S."/>
            <person name="Kuo A."/>
            <person name="Mondo S."/>
            <person name="Pangilinan J."/>
            <person name="Riley R."/>
            <person name="Labutti K."/>
            <person name="Andreopoulos B."/>
            <person name="Lipzen A."/>
            <person name="Chen C."/>
            <person name="Yanf M."/>
            <person name="Daum C."/>
            <person name="Ng V."/>
            <person name="Clum A."/>
            <person name="Ohm R."/>
            <person name="Martin F."/>
            <person name="Silar P."/>
            <person name="Natvig D."/>
            <person name="Lalanne C."/>
            <person name="Gautier V."/>
            <person name="Ament-Velasquez S.L."/>
            <person name="Kruys A."/>
            <person name="Hutchinson M.I."/>
            <person name="Powell A.J."/>
            <person name="Barry K."/>
            <person name="Miller A.N."/>
            <person name="Grigoriev I.V."/>
            <person name="Debuchy R."/>
            <person name="Gladieux P."/>
            <person name="Thoren M.H."/>
            <person name="Johannesson H."/>
        </authorList>
    </citation>
    <scope>NUCLEOTIDE SEQUENCE</scope>
    <source>
        <strain evidence="2">CBS 508.74</strain>
    </source>
</reference>
<dbReference type="AlphaFoldDB" id="A0AAN6TE63"/>
<comment type="caution">
    <text evidence="2">The sequence shown here is derived from an EMBL/GenBank/DDBJ whole genome shotgun (WGS) entry which is preliminary data.</text>
</comment>
<gene>
    <name evidence="2" type="ORF">N656DRAFT_75504</name>
</gene>
<keyword evidence="1" id="KW-0472">Membrane</keyword>
<dbReference type="Proteomes" id="UP001302812">
    <property type="component" value="Unassembled WGS sequence"/>
</dbReference>
<evidence type="ECO:0000256" key="1">
    <source>
        <dbReference type="SAM" id="Phobius"/>
    </source>
</evidence>
<dbReference type="EMBL" id="MU853341">
    <property type="protein sequence ID" value="KAK4112784.1"/>
    <property type="molecule type" value="Genomic_DNA"/>
</dbReference>
<dbReference type="GeneID" id="89937221"/>
<keyword evidence="3" id="KW-1185">Reference proteome</keyword>
<evidence type="ECO:0000313" key="2">
    <source>
        <dbReference type="EMBL" id="KAK4112784.1"/>
    </source>
</evidence>
<feature type="transmembrane region" description="Helical" evidence="1">
    <location>
        <begin position="75"/>
        <end position="96"/>
    </location>
</feature>
<accession>A0AAN6TE63</accession>
<keyword evidence="1" id="KW-0812">Transmembrane</keyword>
<evidence type="ECO:0000313" key="3">
    <source>
        <dbReference type="Proteomes" id="UP001302812"/>
    </source>
</evidence>
<sequence length="275" mass="30303">MSTYHRDQIYTQRHKFLDNSTALQRHLRNMGEYHSLSPPSPVTGRAGILGTTTCLPYPYSSLFLFLISPRLRLRLSFCACLPCVFITLSPIIPFAYTAPLTTETNPLLHHANGRSEEGANISERPESALLRVLGTLDQPVANQQMFLKNTSIGGALGRGPQAMAGRMGGYAPPNIYQARRPGYECLIMRLRAATPARNHSPSHATRVGTSAPCQAMASLRISKSPNADPILALHPPVRVTYLQCPTYYHDRLSCFPTLLRTHPLGLFGGQPPFLP</sequence>
<proteinExistence type="predicted"/>